<dbReference type="AlphaFoldDB" id="A0A8S2R6A9"/>
<evidence type="ECO:0000313" key="3">
    <source>
        <dbReference type="EMBL" id="CAF4156688.1"/>
    </source>
</evidence>
<proteinExistence type="predicted"/>
<protein>
    <submittedName>
        <fullName evidence="2">Uncharacterized protein</fullName>
    </submittedName>
</protein>
<organism evidence="2 4">
    <name type="scientific">Rotaria magnacalcarata</name>
    <dbReference type="NCBI Taxonomy" id="392030"/>
    <lineage>
        <taxon>Eukaryota</taxon>
        <taxon>Metazoa</taxon>
        <taxon>Spiralia</taxon>
        <taxon>Gnathifera</taxon>
        <taxon>Rotifera</taxon>
        <taxon>Eurotatoria</taxon>
        <taxon>Bdelloidea</taxon>
        <taxon>Philodinida</taxon>
        <taxon>Philodinidae</taxon>
        <taxon>Rotaria</taxon>
    </lineage>
</organism>
<reference evidence="2" key="1">
    <citation type="submission" date="2021-02" db="EMBL/GenBank/DDBJ databases">
        <authorList>
            <person name="Nowell W R."/>
        </authorList>
    </citation>
    <scope>NUCLEOTIDE SEQUENCE</scope>
</reference>
<feature type="region of interest" description="Disordered" evidence="1">
    <location>
        <begin position="121"/>
        <end position="168"/>
    </location>
</feature>
<dbReference type="EMBL" id="CAJOBJ010010935">
    <property type="protein sequence ID" value="CAF4156688.1"/>
    <property type="molecule type" value="Genomic_DNA"/>
</dbReference>
<evidence type="ECO:0000313" key="2">
    <source>
        <dbReference type="EMBL" id="CAF4142837.1"/>
    </source>
</evidence>
<evidence type="ECO:0000313" key="4">
    <source>
        <dbReference type="Proteomes" id="UP000681967"/>
    </source>
</evidence>
<dbReference type="Proteomes" id="UP000681720">
    <property type="component" value="Unassembled WGS sequence"/>
</dbReference>
<dbReference type="Proteomes" id="UP000681967">
    <property type="component" value="Unassembled WGS sequence"/>
</dbReference>
<sequence length="183" mass="19892">MSDHKTTNLHAPPPPPPLGSVANTLMNQNHQKLESIDYTADESMIADFMAVLPQLDPNDSSPAAISPTLKLKGQSNESSKILGKFDAFAAAVQQQQQQQNGISIASALVKKVQQQLLPATSGLSTVQSSSSSSSSPPTINPIDYQSTNNKRKRKVDRPAQKRIRGSYKLVSPEQKIMIHEYAE</sequence>
<dbReference type="EMBL" id="CAJOBH010009511">
    <property type="protein sequence ID" value="CAF4142837.1"/>
    <property type="molecule type" value="Genomic_DNA"/>
</dbReference>
<comment type="caution">
    <text evidence="2">The sequence shown here is derived from an EMBL/GenBank/DDBJ whole genome shotgun (WGS) entry which is preliminary data.</text>
</comment>
<accession>A0A8S2R6A9</accession>
<name>A0A8S2R6A9_9BILA</name>
<gene>
    <name evidence="2" type="ORF">BYL167_LOCUS21115</name>
    <name evidence="3" type="ORF">GIL414_LOCUS19762</name>
</gene>
<feature type="compositionally biased region" description="Basic residues" evidence="1">
    <location>
        <begin position="149"/>
        <end position="165"/>
    </location>
</feature>
<feature type="non-terminal residue" evidence="2">
    <location>
        <position position="1"/>
    </location>
</feature>
<evidence type="ECO:0000256" key="1">
    <source>
        <dbReference type="SAM" id="MobiDB-lite"/>
    </source>
</evidence>
<feature type="region of interest" description="Disordered" evidence="1">
    <location>
        <begin position="1"/>
        <end position="23"/>
    </location>
</feature>